<dbReference type="AlphaFoldDB" id="A0A6B0RSA7"/>
<dbReference type="Gene3D" id="2.60.120.650">
    <property type="entry name" value="Cupin"/>
    <property type="match status" value="1"/>
</dbReference>
<reference evidence="2" key="1">
    <citation type="submission" date="2019-10" db="EMBL/GenBank/DDBJ databases">
        <title>The sequence and de novo assembly of the wild yak genome.</title>
        <authorList>
            <person name="Liu Y."/>
        </authorList>
    </citation>
    <scope>NUCLEOTIDE SEQUENCE [LARGE SCALE GENOMIC DNA]</scope>
    <source>
        <strain evidence="2">WY2019</strain>
    </source>
</reference>
<protein>
    <submittedName>
        <fullName evidence="2">Uncharacterized protein</fullName>
    </submittedName>
</protein>
<keyword evidence="3" id="KW-1185">Reference proteome</keyword>
<accession>A0A6B0RSA7</accession>
<evidence type="ECO:0000313" key="3">
    <source>
        <dbReference type="Proteomes" id="UP000322234"/>
    </source>
</evidence>
<proteinExistence type="predicted"/>
<feature type="region of interest" description="Disordered" evidence="1">
    <location>
        <begin position="137"/>
        <end position="192"/>
    </location>
</feature>
<comment type="caution">
    <text evidence="2">The sequence shown here is derived from an EMBL/GenBank/DDBJ whole genome shotgun (WGS) entry which is preliminary data.</text>
</comment>
<gene>
    <name evidence="2" type="ORF">E5288_WYG001716</name>
</gene>
<name>A0A6B0RSA7_9CETA</name>
<sequence length="192" mass="21010">MHQRVVSDLAGTDLMERTLMWTLANFKLALDTETINFATPRWIDYGKAASQCSCGEAQVAFSMDTFVCILQPEHGQDQAVANQAEPRLWAAGAERLAGGALTLGNPDRLQRPGAAPDPAEDARSICSRSPPNWQMCFSSSSSEKGYSRADCPTRAKRSLSKDSDLRRSPALQREPGWNNPARGLQRLAKASE</sequence>
<evidence type="ECO:0000313" key="2">
    <source>
        <dbReference type="EMBL" id="MXQ91597.1"/>
    </source>
</evidence>
<feature type="compositionally biased region" description="Basic and acidic residues" evidence="1">
    <location>
        <begin position="145"/>
        <end position="167"/>
    </location>
</feature>
<dbReference type="EMBL" id="VBQZ03000072">
    <property type="protein sequence ID" value="MXQ91597.1"/>
    <property type="molecule type" value="Genomic_DNA"/>
</dbReference>
<feature type="region of interest" description="Disordered" evidence="1">
    <location>
        <begin position="101"/>
        <end position="125"/>
    </location>
</feature>
<dbReference type="Proteomes" id="UP000322234">
    <property type="component" value="Unassembled WGS sequence"/>
</dbReference>
<evidence type="ECO:0000256" key="1">
    <source>
        <dbReference type="SAM" id="MobiDB-lite"/>
    </source>
</evidence>
<organism evidence="2 3">
    <name type="scientific">Bos mutus</name>
    <name type="common">wild yak</name>
    <dbReference type="NCBI Taxonomy" id="72004"/>
    <lineage>
        <taxon>Eukaryota</taxon>
        <taxon>Metazoa</taxon>
        <taxon>Chordata</taxon>
        <taxon>Craniata</taxon>
        <taxon>Vertebrata</taxon>
        <taxon>Euteleostomi</taxon>
        <taxon>Mammalia</taxon>
        <taxon>Eutheria</taxon>
        <taxon>Laurasiatheria</taxon>
        <taxon>Artiodactyla</taxon>
        <taxon>Ruminantia</taxon>
        <taxon>Pecora</taxon>
        <taxon>Bovidae</taxon>
        <taxon>Bovinae</taxon>
        <taxon>Bos</taxon>
    </lineage>
</organism>